<organism evidence="3">
    <name type="scientific">Nonomuraea gerenzanensis</name>
    <dbReference type="NCBI Taxonomy" id="93944"/>
    <lineage>
        <taxon>Bacteria</taxon>
        <taxon>Bacillati</taxon>
        <taxon>Actinomycetota</taxon>
        <taxon>Actinomycetes</taxon>
        <taxon>Streptosporangiales</taxon>
        <taxon>Streptosporangiaceae</taxon>
        <taxon>Nonomuraea</taxon>
    </lineage>
</organism>
<evidence type="ECO:0000259" key="2">
    <source>
        <dbReference type="Pfam" id="PF05257"/>
    </source>
</evidence>
<dbReference type="InterPro" id="IPR036365">
    <property type="entry name" value="PGBD-like_sf"/>
</dbReference>
<dbReference type="EMBL" id="LT559118">
    <property type="protein sequence ID" value="SBO90569.1"/>
    <property type="molecule type" value="Genomic_DNA"/>
</dbReference>
<name>A0A1M4DVH4_9ACTN</name>
<dbReference type="SUPFAM" id="SSF47090">
    <property type="entry name" value="PGBD-like"/>
    <property type="match status" value="1"/>
</dbReference>
<feature type="domain" description="Peptidoglycan binding-like" evidence="1">
    <location>
        <begin position="148"/>
        <end position="194"/>
    </location>
</feature>
<dbReference type="Gene3D" id="1.10.101.10">
    <property type="entry name" value="PGBD-like superfamily/PGBD"/>
    <property type="match status" value="1"/>
</dbReference>
<accession>A0A1M4DVH4</accession>
<dbReference type="Pfam" id="PF01471">
    <property type="entry name" value="PG_binding_1"/>
    <property type="match status" value="1"/>
</dbReference>
<dbReference type="InterPro" id="IPR002477">
    <property type="entry name" value="Peptidoglycan-bd-like"/>
</dbReference>
<dbReference type="InterPro" id="IPR007921">
    <property type="entry name" value="CHAP_dom"/>
</dbReference>
<dbReference type="Pfam" id="PF05257">
    <property type="entry name" value="CHAP"/>
    <property type="match status" value="1"/>
</dbReference>
<gene>
    <name evidence="3" type="ORF">BN4615_P83</name>
</gene>
<protein>
    <submittedName>
        <fullName evidence="3">Phage protein</fullName>
    </submittedName>
</protein>
<sequence length="197" mass="21775">MFKRAYDRAGSPEPKAHAAELVPWTASCYNAVQWFKKRNQWSQTPKKGSLVFFGPNGSTHVELVIEVHDTYLKTIGGNTGGTYGGKYHDGDGVYIKTLPRNSTRIYGYGHPKYASEVNPVTGPIYDAPSYPGKLLRLGSKSRFLTKWQRQMKARGWSIQVDGIFGPETLGVVKRLQEKAGLAVDGVIGPKTWAAAWA</sequence>
<proteinExistence type="predicted"/>
<reference evidence="3" key="1">
    <citation type="submission" date="2016-04" db="EMBL/GenBank/DDBJ databases">
        <authorList>
            <person name="Evans L.H."/>
            <person name="Alamgir A."/>
            <person name="Owens N."/>
            <person name="Weber N.D."/>
            <person name="Virtaneva K."/>
            <person name="Barbian K."/>
            <person name="Babar A."/>
            <person name="Rosenke K."/>
        </authorList>
    </citation>
    <scope>NUCLEOTIDE SEQUENCE</scope>
    <source>
        <strain evidence="3">Nono1</strain>
    </source>
</reference>
<evidence type="ECO:0000313" key="3">
    <source>
        <dbReference type="EMBL" id="SBO90569.1"/>
    </source>
</evidence>
<dbReference type="InterPro" id="IPR036366">
    <property type="entry name" value="PGBDSf"/>
</dbReference>
<evidence type="ECO:0000259" key="1">
    <source>
        <dbReference type="Pfam" id="PF01471"/>
    </source>
</evidence>
<dbReference type="AlphaFoldDB" id="A0A1M4DVH4"/>
<feature type="domain" description="Peptidase C51" evidence="2">
    <location>
        <begin position="20"/>
        <end position="78"/>
    </location>
</feature>